<proteinExistence type="predicted"/>
<feature type="compositionally biased region" description="Basic residues" evidence="5">
    <location>
        <begin position="50"/>
        <end position="61"/>
    </location>
</feature>
<dbReference type="InterPro" id="IPR013766">
    <property type="entry name" value="Thioredoxin_domain"/>
</dbReference>
<reference evidence="8 9" key="1">
    <citation type="journal article" date="2010" name="Int. J. Syst. Evol. Microbiol.">
        <title>Thiohalobacter thiocyanaticus gen. nov., sp. nov., a moderately halophilic, sulfur-oxidizing gammaproteobacterium from hypersaline lakes, that utilizes thiocyanate.</title>
        <authorList>
            <person name="Sorokin D.Y."/>
            <person name="Kovaleva O.L."/>
            <person name="Tourova T.P."/>
            <person name="Muyzer G."/>
        </authorList>
    </citation>
    <scope>NUCLEOTIDE SEQUENCE [LARGE SCALE GENOMIC DNA]</scope>
    <source>
        <strain evidence="8 9">Hrh1</strain>
    </source>
</reference>
<evidence type="ECO:0000256" key="6">
    <source>
        <dbReference type="SAM" id="Phobius"/>
    </source>
</evidence>
<evidence type="ECO:0000313" key="9">
    <source>
        <dbReference type="Proteomes" id="UP000287798"/>
    </source>
</evidence>
<protein>
    <submittedName>
        <fullName evidence="8">TlpA family protein disulfide reductase</fullName>
    </submittedName>
</protein>
<dbReference type="InterPro" id="IPR000866">
    <property type="entry name" value="AhpC/TSA"/>
</dbReference>
<evidence type="ECO:0000256" key="3">
    <source>
        <dbReference type="ARBA" id="ARBA00023157"/>
    </source>
</evidence>
<dbReference type="Proteomes" id="UP000287798">
    <property type="component" value="Unassembled WGS sequence"/>
</dbReference>
<dbReference type="EMBL" id="QZMU01000002">
    <property type="protein sequence ID" value="RRQ19998.1"/>
    <property type="molecule type" value="Genomic_DNA"/>
</dbReference>
<keyword evidence="4" id="KW-0676">Redox-active center</keyword>
<dbReference type="InterPro" id="IPR050553">
    <property type="entry name" value="Thioredoxin_ResA/DsbE_sf"/>
</dbReference>
<dbReference type="PROSITE" id="PS51352">
    <property type="entry name" value="THIOREDOXIN_2"/>
    <property type="match status" value="1"/>
</dbReference>
<dbReference type="InterPro" id="IPR017937">
    <property type="entry name" value="Thioredoxin_CS"/>
</dbReference>
<evidence type="ECO:0000313" key="8">
    <source>
        <dbReference type="EMBL" id="RRQ19998.1"/>
    </source>
</evidence>
<keyword evidence="6" id="KW-0472">Membrane</keyword>
<name>A0A426QE15_9GAMM</name>
<sequence length="251" mass="27994">MGDDAGPAAQPLDLSLDPAAGTAGFPPRRTRGRQHHPGTHRETLAPDRALRHRHGSHRRGNHTAPGWAALRRRPGTMRRNRTTRPWLAILLLVSLPAAATAAPEGILTLEPRPAPDFEVSDADGSRFSLEAARGNWVFVHFWASWCAPCRREMPSIQRMLEALDGQGPRVVLINTAEDADTIFFFLAEVAPELHSYSDRNGRITEAWQPRGLPATYLVDPQGFIRYQALGGRPWDEPLYLEFLRRPGNHSD</sequence>
<gene>
    <name evidence="8" type="ORF">D6C00_14660</name>
</gene>
<comment type="caution">
    <text evidence="8">The sequence shown here is derived from an EMBL/GenBank/DDBJ whole genome shotgun (WGS) entry which is preliminary data.</text>
</comment>
<dbReference type="SUPFAM" id="SSF52833">
    <property type="entry name" value="Thioredoxin-like"/>
    <property type="match status" value="1"/>
</dbReference>
<comment type="subcellular location">
    <subcellularLocation>
        <location evidence="1">Cell envelope</location>
    </subcellularLocation>
</comment>
<organism evidence="8 9">
    <name type="scientific">Thiohalobacter thiocyanaticus</name>
    <dbReference type="NCBI Taxonomy" id="585455"/>
    <lineage>
        <taxon>Bacteria</taxon>
        <taxon>Pseudomonadati</taxon>
        <taxon>Pseudomonadota</taxon>
        <taxon>Gammaproteobacteria</taxon>
        <taxon>Thiohalobacterales</taxon>
        <taxon>Thiohalobacteraceae</taxon>
        <taxon>Thiohalobacter</taxon>
    </lineage>
</organism>
<dbReference type="CDD" id="cd02966">
    <property type="entry name" value="TlpA_like_family"/>
    <property type="match status" value="1"/>
</dbReference>
<dbReference type="InterPro" id="IPR036249">
    <property type="entry name" value="Thioredoxin-like_sf"/>
</dbReference>
<keyword evidence="6" id="KW-0812">Transmembrane</keyword>
<feature type="region of interest" description="Disordered" evidence="5">
    <location>
        <begin position="1"/>
        <end position="67"/>
    </location>
</feature>
<keyword evidence="2" id="KW-0201">Cytochrome c-type biogenesis</keyword>
<dbReference type="PANTHER" id="PTHR42852">
    <property type="entry name" value="THIOL:DISULFIDE INTERCHANGE PROTEIN DSBE"/>
    <property type="match status" value="1"/>
</dbReference>
<evidence type="ECO:0000256" key="2">
    <source>
        <dbReference type="ARBA" id="ARBA00022748"/>
    </source>
</evidence>
<dbReference type="Gene3D" id="3.40.30.10">
    <property type="entry name" value="Glutaredoxin"/>
    <property type="match status" value="1"/>
</dbReference>
<accession>A0A426QE15</accession>
<evidence type="ECO:0000256" key="4">
    <source>
        <dbReference type="ARBA" id="ARBA00023284"/>
    </source>
</evidence>
<dbReference type="PROSITE" id="PS00194">
    <property type="entry name" value="THIOREDOXIN_1"/>
    <property type="match status" value="1"/>
</dbReference>
<dbReference type="AlphaFoldDB" id="A0A426QE15"/>
<keyword evidence="9" id="KW-1185">Reference proteome</keyword>
<dbReference type="PANTHER" id="PTHR42852:SF6">
    <property type="entry name" value="THIOL:DISULFIDE INTERCHANGE PROTEIN DSBE"/>
    <property type="match status" value="1"/>
</dbReference>
<feature type="transmembrane region" description="Helical" evidence="6">
    <location>
        <begin position="86"/>
        <end position="103"/>
    </location>
</feature>
<keyword evidence="6" id="KW-1133">Transmembrane helix</keyword>
<keyword evidence="3" id="KW-1015">Disulfide bond</keyword>
<dbReference type="GO" id="GO:0030313">
    <property type="term" value="C:cell envelope"/>
    <property type="evidence" value="ECO:0007669"/>
    <property type="project" value="UniProtKB-SubCell"/>
</dbReference>
<evidence type="ECO:0000256" key="1">
    <source>
        <dbReference type="ARBA" id="ARBA00004196"/>
    </source>
</evidence>
<dbReference type="GO" id="GO:0015036">
    <property type="term" value="F:disulfide oxidoreductase activity"/>
    <property type="evidence" value="ECO:0007669"/>
    <property type="project" value="UniProtKB-ARBA"/>
</dbReference>
<evidence type="ECO:0000259" key="7">
    <source>
        <dbReference type="PROSITE" id="PS51352"/>
    </source>
</evidence>
<dbReference type="Pfam" id="PF00578">
    <property type="entry name" value="AhpC-TSA"/>
    <property type="match status" value="1"/>
</dbReference>
<feature type="domain" description="Thioredoxin" evidence="7">
    <location>
        <begin position="108"/>
        <end position="248"/>
    </location>
</feature>
<feature type="compositionally biased region" description="Basic residues" evidence="5">
    <location>
        <begin position="28"/>
        <end position="38"/>
    </location>
</feature>
<feature type="compositionally biased region" description="Basic and acidic residues" evidence="5">
    <location>
        <begin position="39"/>
        <end position="49"/>
    </location>
</feature>
<dbReference type="GO" id="GO:0017004">
    <property type="term" value="P:cytochrome complex assembly"/>
    <property type="evidence" value="ECO:0007669"/>
    <property type="project" value="UniProtKB-KW"/>
</dbReference>
<dbReference type="GO" id="GO:0016209">
    <property type="term" value="F:antioxidant activity"/>
    <property type="evidence" value="ECO:0007669"/>
    <property type="project" value="InterPro"/>
</dbReference>
<evidence type="ECO:0000256" key="5">
    <source>
        <dbReference type="SAM" id="MobiDB-lite"/>
    </source>
</evidence>